<dbReference type="Gene3D" id="3.40.50.720">
    <property type="entry name" value="NAD(P)-binding Rossmann-like Domain"/>
    <property type="match status" value="1"/>
</dbReference>
<dbReference type="Pfam" id="PF07993">
    <property type="entry name" value="NAD_binding_4"/>
    <property type="match status" value="1"/>
</dbReference>
<dbReference type="InterPro" id="IPR013120">
    <property type="entry name" value="FAR_NAD-bd"/>
</dbReference>
<protein>
    <recommendedName>
        <fullName evidence="1">Fatty acyl-CoA reductase</fullName>
        <ecNumber evidence="1">1.2.1.84</ecNumber>
    </recommendedName>
</protein>
<dbReference type="GO" id="GO:0080019">
    <property type="term" value="F:alcohol-forming very long-chain fatty acyl-CoA reductase activity"/>
    <property type="evidence" value="ECO:0007669"/>
    <property type="project" value="InterPro"/>
</dbReference>
<proteinExistence type="inferred from homology"/>
<dbReference type="CDD" id="cd05236">
    <property type="entry name" value="FAR-N_SDR_e"/>
    <property type="match status" value="1"/>
</dbReference>
<gene>
    <name evidence="3" type="ORF">BINO364_LOCUS1693</name>
</gene>
<dbReference type="OrthoDB" id="429813at2759"/>
<dbReference type="InterPro" id="IPR026055">
    <property type="entry name" value="FAR"/>
</dbReference>
<dbReference type="PANTHER" id="PTHR11011:SF45">
    <property type="entry name" value="FATTY ACYL-COA REDUCTASE CG8306-RELATED"/>
    <property type="match status" value="1"/>
</dbReference>
<reference evidence="3" key="1">
    <citation type="submission" date="2021-12" db="EMBL/GenBank/DDBJ databases">
        <authorList>
            <person name="Martin H S."/>
        </authorList>
    </citation>
    <scope>NUCLEOTIDE SEQUENCE</scope>
</reference>
<keyword evidence="1" id="KW-0521">NADP</keyword>
<keyword evidence="4" id="KW-1185">Reference proteome</keyword>
<dbReference type="GO" id="GO:0102965">
    <property type="term" value="F:alcohol-forming long-chain fatty acyl-CoA reductase activity"/>
    <property type="evidence" value="ECO:0007669"/>
    <property type="project" value="UniProtKB-EC"/>
</dbReference>
<evidence type="ECO:0000313" key="4">
    <source>
        <dbReference type="Proteomes" id="UP000838878"/>
    </source>
</evidence>
<keyword evidence="1" id="KW-0443">Lipid metabolism</keyword>
<dbReference type="AlphaFoldDB" id="A0A8J9VNA2"/>
<accession>A0A8J9VNA2</accession>
<keyword evidence="1" id="KW-0560">Oxidoreductase</keyword>
<comment type="similarity">
    <text evidence="1">Belongs to the fatty acyl-CoA reductase family.</text>
</comment>
<comment type="function">
    <text evidence="1">Catalyzes the reduction of fatty acyl-CoA to fatty alcohols.</text>
</comment>
<comment type="catalytic activity">
    <reaction evidence="1">
        <text>a long-chain fatty acyl-CoA + 2 NADPH + 2 H(+) = a long-chain primary fatty alcohol + 2 NADP(+) + CoA</text>
        <dbReference type="Rhea" id="RHEA:52716"/>
        <dbReference type="ChEBI" id="CHEBI:15378"/>
        <dbReference type="ChEBI" id="CHEBI:57287"/>
        <dbReference type="ChEBI" id="CHEBI:57783"/>
        <dbReference type="ChEBI" id="CHEBI:58349"/>
        <dbReference type="ChEBI" id="CHEBI:77396"/>
        <dbReference type="ChEBI" id="CHEBI:83139"/>
        <dbReference type="EC" id="1.2.1.84"/>
    </reaction>
</comment>
<evidence type="ECO:0000259" key="2">
    <source>
        <dbReference type="Pfam" id="PF07993"/>
    </source>
</evidence>
<keyword evidence="1" id="KW-0444">Lipid biosynthesis</keyword>
<dbReference type="Proteomes" id="UP000838878">
    <property type="component" value="Chromosome 1"/>
</dbReference>
<dbReference type="GO" id="GO:0035336">
    <property type="term" value="P:long-chain fatty-acyl-CoA metabolic process"/>
    <property type="evidence" value="ECO:0007669"/>
    <property type="project" value="TreeGrafter"/>
</dbReference>
<dbReference type="SUPFAM" id="SSF51735">
    <property type="entry name" value="NAD(P)-binding Rossmann-fold domains"/>
    <property type="match status" value="1"/>
</dbReference>
<dbReference type="InterPro" id="IPR036291">
    <property type="entry name" value="NAD(P)-bd_dom_sf"/>
</dbReference>
<dbReference type="EC" id="1.2.1.84" evidence="1"/>
<organism evidence="3 4">
    <name type="scientific">Brenthis ino</name>
    <name type="common">lesser marbled fritillary</name>
    <dbReference type="NCBI Taxonomy" id="405034"/>
    <lineage>
        <taxon>Eukaryota</taxon>
        <taxon>Metazoa</taxon>
        <taxon>Ecdysozoa</taxon>
        <taxon>Arthropoda</taxon>
        <taxon>Hexapoda</taxon>
        <taxon>Insecta</taxon>
        <taxon>Pterygota</taxon>
        <taxon>Neoptera</taxon>
        <taxon>Endopterygota</taxon>
        <taxon>Lepidoptera</taxon>
        <taxon>Glossata</taxon>
        <taxon>Ditrysia</taxon>
        <taxon>Papilionoidea</taxon>
        <taxon>Nymphalidae</taxon>
        <taxon>Heliconiinae</taxon>
        <taxon>Argynnini</taxon>
        <taxon>Brenthis</taxon>
    </lineage>
</organism>
<dbReference type="PANTHER" id="PTHR11011">
    <property type="entry name" value="MALE STERILITY PROTEIN 2-RELATED"/>
    <property type="match status" value="1"/>
</dbReference>
<sequence length="357" mass="40441">MSLNSSISEYYGGKSIFITGATGFLGKILIEKLLYSCPDVGNIYILIREKKEMLPEVFNRVKADCPDNLKKIVVVKGDITEFKLGLNSKDLHMLQEKVSIVFHFAATLKFNEPLSVAMKVNYEGTDEVLRVSNSMKNIEVFVYMSTIFSNTDHERSTVIEELYPSPKHVDEVYKMILENDPNECFNPKLLGDRPNTYTFSKSMAENLVADRRGALPTIIIRPSVVTSCINEPIQGWIANWMGPTPILTLFGKGLIRCLYGKSNYNFEIIPADYVVNLTLIAVAKHDRSKELKIYHSCSTADNPLTIGDTSKFVAMESVKQKFNRFLKNDLLAMDYFVLKEDDNTNITNWSLPVAWLT</sequence>
<feature type="domain" description="Thioester reductase (TE)" evidence="2">
    <location>
        <begin position="18"/>
        <end position="277"/>
    </location>
</feature>
<evidence type="ECO:0000313" key="3">
    <source>
        <dbReference type="EMBL" id="CAH0714672.1"/>
    </source>
</evidence>
<name>A0A8J9VNA2_9NEOP</name>
<dbReference type="GO" id="GO:0005777">
    <property type="term" value="C:peroxisome"/>
    <property type="evidence" value="ECO:0007669"/>
    <property type="project" value="TreeGrafter"/>
</dbReference>
<feature type="non-terminal residue" evidence="3">
    <location>
        <position position="357"/>
    </location>
</feature>
<dbReference type="EMBL" id="OV170221">
    <property type="protein sequence ID" value="CAH0714672.1"/>
    <property type="molecule type" value="Genomic_DNA"/>
</dbReference>
<evidence type="ECO:0000256" key="1">
    <source>
        <dbReference type="RuleBase" id="RU363097"/>
    </source>
</evidence>